<dbReference type="InterPro" id="IPR012334">
    <property type="entry name" value="Pectin_lyas_fold"/>
</dbReference>
<comment type="caution">
    <text evidence="12">The sequence shown here is derived from an EMBL/GenBank/DDBJ whole genome shotgun (WGS) entry which is preliminary data.</text>
</comment>
<dbReference type="InterPro" id="IPR011050">
    <property type="entry name" value="Pectin_lyase_fold/virulence"/>
</dbReference>
<comment type="subcellular location">
    <subcellularLocation>
        <location evidence="1">Secreted</location>
        <location evidence="1">Cell wall</location>
    </subcellularLocation>
</comment>
<evidence type="ECO:0000256" key="1">
    <source>
        <dbReference type="ARBA" id="ARBA00004191"/>
    </source>
</evidence>
<dbReference type="FunFam" id="2.160.20.10:FF:000004">
    <property type="entry name" value="Pectin lyase-like superfamily protein"/>
    <property type="match status" value="3"/>
</dbReference>
<dbReference type="InterPro" id="IPR006626">
    <property type="entry name" value="PbH1"/>
</dbReference>
<accession>A0A7J6I013</accession>
<feature type="active site" evidence="8">
    <location>
        <position position="1019"/>
    </location>
</feature>
<evidence type="ECO:0000256" key="10">
    <source>
        <dbReference type="SAM" id="MobiDB-lite"/>
    </source>
</evidence>
<name>A0A7J6I013_CANSA</name>
<evidence type="ECO:0000256" key="7">
    <source>
        <dbReference type="ARBA" id="ARBA00023316"/>
    </source>
</evidence>
<dbReference type="Pfam" id="PF00295">
    <property type="entry name" value="Glyco_hydro_28"/>
    <property type="match status" value="4"/>
</dbReference>
<feature type="transmembrane region" description="Helical" evidence="11">
    <location>
        <begin position="7"/>
        <end position="28"/>
    </location>
</feature>
<keyword evidence="4" id="KW-0964">Secreted</keyword>
<reference evidence="12 13" key="1">
    <citation type="journal article" date="2020" name="bioRxiv">
        <title>Sequence and annotation of 42 cannabis genomes reveals extensive copy number variation in cannabinoid synthesis and pathogen resistance genes.</title>
        <authorList>
            <person name="Mckernan K.J."/>
            <person name="Helbert Y."/>
            <person name="Kane L.T."/>
            <person name="Ebling H."/>
            <person name="Zhang L."/>
            <person name="Liu B."/>
            <person name="Eaton Z."/>
            <person name="Mclaughlin S."/>
            <person name="Kingan S."/>
            <person name="Baybayan P."/>
            <person name="Concepcion G."/>
            <person name="Jordan M."/>
            <person name="Riva A."/>
            <person name="Barbazuk W."/>
            <person name="Harkins T."/>
        </authorList>
    </citation>
    <scope>NUCLEOTIDE SEQUENCE [LARGE SCALE GENOMIC DNA]</scope>
    <source>
        <strain evidence="13">cv. Jamaican Lion 4</strain>
        <tissue evidence="12">Leaf</tissue>
    </source>
</reference>
<feature type="active site" evidence="8">
    <location>
        <position position="632"/>
    </location>
</feature>
<keyword evidence="11" id="KW-1133">Transmembrane helix</keyword>
<evidence type="ECO:0000256" key="9">
    <source>
        <dbReference type="RuleBase" id="RU361169"/>
    </source>
</evidence>
<dbReference type="SUPFAM" id="SSF51126">
    <property type="entry name" value="Pectin lyase-like"/>
    <property type="match status" value="5"/>
</dbReference>
<evidence type="ECO:0000256" key="5">
    <source>
        <dbReference type="ARBA" id="ARBA00022801"/>
    </source>
</evidence>
<evidence type="ECO:0000256" key="4">
    <source>
        <dbReference type="ARBA" id="ARBA00022525"/>
    </source>
</evidence>
<evidence type="ECO:0000256" key="8">
    <source>
        <dbReference type="PROSITE-ProRule" id="PRU10052"/>
    </source>
</evidence>
<keyword evidence="6 9" id="KW-0326">Glycosidase</keyword>
<dbReference type="EMBL" id="JAATIQ010000019">
    <property type="protein sequence ID" value="KAF4400318.1"/>
    <property type="molecule type" value="Genomic_DNA"/>
</dbReference>
<sequence>VKNKIDMALKFHITVTYLSLILGFILGAKSSLFDVTTYGAKPNTDISQALSIAWKSACASPTQSVLFIPSGVFYLKRAILQGPCKAPIKVQLQGTLRALNDLTGFKDEDGWVIFEHINDLTLMGGGTFDGQGKSVWGKQCGRGKYCSKYPMNIRFDYITNSLIQDITSLDSKQFHMNVLGCQNVTFLHVHVIANGDSPNTDGIHIGRSFMINITDVNIQTGDDCISLGDGSKKITITKVTCGPGHGISVGSLGKYMNEQPVEGVFVRNCTLINTMNGLRIKTWPNSFVGLASNIHFEDIIMENVGNPIYIDQEYCPWNQCNKAVPSKVQIKDVSFKDIRGTSATANAINFICSSGFPCQNVEVVNIDLRYNGKQDPSPSFADLSPCMKDSSTDAKDPSKPVPSLSEPVSCFILGAKSSLFDVRTYGAKPNTDISQALSIAWKSACASPTQSVLFIPSGVFYLKRAILQGPCKAPIKVQLQGTLRALNDLTGFKDEDGWVIFEHINDLTLMGGGTFDGQGKSVWGKQCGRGKYCSKYPMNIRFDYITNSLIQDITSLDSKQFHMNVLGCQNVTFLHVHVIANGDSPNTDGIHIGRSFMINITDVNIQTGDDCISLGDGSKKITITKVTCGPGHGISVGSLGKYMNEQPVEGVFVRNCTLINTMNGLRIKTWPNSFVGLASNIHFEDIIMENVGNPIYIDQEYCPWNQCNKAVPSKVQIKDVSFKDIRGTSATANAINFICSSGFPCQNVEVVNIDLRYNGKQDPSPSFADLSPCMKDSSTDAKDPSKPVPSLSEPVSCFILGAKSSLFDVRTYGAKPNTDISQALSIAWKSACASPTQSVLFIPSGVFYLKRAILQGPCKAPIKVQLQGTLRALNDLTGFKDEDGWVIFEHINDLTLMGGGTFDGQGKSVWGKQCGRGKYCSKYPMNIRFDYITNSLIQDITSLDSKQFHMNVLGCQNVTFLHVHVIANGDSPNTDGIHIGRSFMINITDVNIQTGDDCISLGDGSKKITITKVTCGPGHGISVGSLGKYMNEQPVEGVFVRNCTLINTMNGLRIKTWPNSFVGLASNIHFEDIIMENVGNPIYIDQEYCPWNQCNKAVPSKVQIKDVSFKDIRGTSATANAINFICSSGFPCQNVEVVNIDLRYNGKQDPSPSFADLSPCMKDSSTDAKDPSKPVPSLSEPVSCFILGAKSSLFDVRTYGAKPNTDISQVQLQGTLRALNDLTGFKDEDGWVIFEHINDLTLMGGGTFDGQGKSVWGKQCGQGKYCSKYPMVPSKVQIKDVSFKDIRGTSATANAINFICSSGFPCQNVEVVNIDLRYNGKQGHITSQCKNIKPRILGIHNPTACLAS</sequence>
<keyword evidence="11" id="KW-0812">Transmembrane</keyword>
<dbReference type="PROSITE" id="PS00502">
    <property type="entry name" value="POLYGALACTURONASE"/>
    <property type="match status" value="3"/>
</dbReference>
<dbReference type="InterPro" id="IPR000743">
    <property type="entry name" value="Glyco_hydro_28"/>
</dbReference>
<dbReference type="Proteomes" id="UP000583929">
    <property type="component" value="Unassembled WGS sequence"/>
</dbReference>
<proteinExistence type="inferred from homology"/>
<feature type="region of interest" description="Disordered" evidence="10">
    <location>
        <begin position="1153"/>
        <end position="1177"/>
    </location>
</feature>
<dbReference type="SMART" id="SM00710">
    <property type="entry name" value="PbH1"/>
    <property type="match status" value="15"/>
</dbReference>
<keyword evidence="3" id="KW-0134">Cell wall</keyword>
<evidence type="ECO:0000313" key="13">
    <source>
        <dbReference type="Proteomes" id="UP000583929"/>
    </source>
</evidence>
<dbReference type="GO" id="GO:0071555">
    <property type="term" value="P:cell wall organization"/>
    <property type="evidence" value="ECO:0007669"/>
    <property type="project" value="UniProtKB-KW"/>
</dbReference>
<evidence type="ECO:0000313" key="12">
    <source>
        <dbReference type="EMBL" id="KAF4400318.1"/>
    </source>
</evidence>
<dbReference type="GO" id="GO:0004650">
    <property type="term" value="F:polygalacturonase activity"/>
    <property type="evidence" value="ECO:0007669"/>
    <property type="project" value="InterPro"/>
</dbReference>
<keyword evidence="5 9" id="KW-0378">Hydrolase</keyword>
<dbReference type="PANTHER" id="PTHR31375">
    <property type="match status" value="1"/>
</dbReference>
<organism evidence="12 13">
    <name type="scientific">Cannabis sativa</name>
    <name type="common">Hemp</name>
    <name type="synonym">Marijuana</name>
    <dbReference type="NCBI Taxonomy" id="3483"/>
    <lineage>
        <taxon>Eukaryota</taxon>
        <taxon>Viridiplantae</taxon>
        <taxon>Streptophyta</taxon>
        <taxon>Embryophyta</taxon>
        <taxon>Tracheophyta</taxon>
        <taxon>Spermatophyta</taxon>
        <taxon>Magnoliopsida</taxon>
        <taxon>eudicotyledons</taxon>
        <taxon>Gunneridae</taxon>
        <taxon>Pentapetalae</taxon>
        <taxon>rosids</taxon>
        <taxon>fabids</taxon>
        <taxon>Rosales</taxon>
        <taxon>Cannabaceae</taxon>
        <taxon>Cannabis</taxon>
    </lineage>
</organism>
<gene>
    <name evidence="12" type="ORF">G4B88_019527</name>
</gene>
<keyword evidence="13" id="KW-1185">Reference proteome</keyword>
<dbReference type="Gene3D" id="2.160.20.10">
    <property type="entry name" value="Single-stranded right-handed beta-helix, Pectin lyase-like"/>
    <property type="match status" value="4"/>
</dbReference>
<dbReference type="GO" id="GO:0005975">
    <property type="term" value="P:carbohydrate metabolic process"/>
    <property type="evidence" value="ECO:0007669"/>
    <property type="project" value="InterPro"/>
</dbReference>
<comment type="similarity">
    <text evidence="2 9">Belongs to the glycosyl hydrolase 28 family.</text>
</comment>
<evidence type="ECO:0008006" key="14">
    <source>
        <dbReference type="Google" id="ProtNLM"/>
    </source>
</evidence>
<feature type="active site" evidence="8">
    <location>
        <position position="245"/>
    </location>
</feature>
<feature type="non-terminal residue" evidence="12">
    <location>
        <position position="1348"/>
    </location>
</feature>
<evidence type="ECO:0000256" key="6">
    <source>
        <dbReference type="ARBA" id="ARBA00023295"/>
    </source>
</evidence>
<keyword evidence="11" id="KW-0472">Membrane</keyword>
<evidence type="ECO:0000256" key="2">
    <source>
        <dbReference type="ARBA" id="ARBA00008834"/>
    </source>
</evidence>
<evidence type="ECO:0000256" key="11">
    <source>
        <dbReference type="SAM" id="Phobius"/>
    </source>
</evidence>
<evidence type="ECO:0000256" key="3">
    <source>
        <dbReference type="ARBA" id="ARBA00022512"/>
    </source>
</evidence>
<keyword evidence="7" id="KW-0961">Cell wall biogenesis/degradation</keyword>
<protein>
    <recommendedName>
        <fullName evidence="14">Polygalacturonase</fullName>
    </recommendedName>
</protein>